<protein>
    <recommendedName>
        <fullName evidence="3">DUF3331 domain-containing protein</fullName>
    </recommendedName>
</protein>
<evidence type="ECO:0000313" key="1">
    <source>
        <dbReference type="EMBL" id="SAL63531.1"/>
    </source>
</evidence>
<dbReference type="Proteomes" id="UP000054683">
    <property type="component" value="Unassembled WGS sequence"/>
</dbReference>
<dbReference type="InterPro" id="IPR021769">
    <property type="entry name" value="DUF3331"/>
</dbReference>
<gene>
    <name evidence="1" type="ORF">AWB69_07131</name>
</gene>
<reference evidence="1 2" key="1">
    <citation type="submission" date="2016-01" db="EMBL/GenBank/DDBJ databases">
        <authorList>
            <person name="Oliw E.H."/>
        </authorList>
    </citation>
    <scope>NUCLEOTIDE SEQUENCE [LARGE SCALE GENOMIC DNA]</scope>
    <source>
        <strain evidence="1">LMG 27134</strain>
    </source>
</reference>
<organism evidence="1 2">
    <name type="scientific">Caballeronia udeis</name>
    <dbReference type="NCBI Taxonomy" id="1232866"/>
    <lineage>
        <taxon>Bacteria</taxon>
        <taxon>Pseudomonadati</taxon>
        <taxon>Pseudomonadota</taxon>
        <taxon>Betaproteobacteria</taxon>
        <taxon>Burkholderiales</taxon>
        <taxon>Burkholderiaceae</taxon>
        <taxon>Caballeronia</taxon>
    </lineage>
</organism>
<dbReference type="RefSeq" id="WP_156529064.1">
    <property type="nucleotide sequence ID" value="NZ_FCOK02000070.1"/>
</dbReference>
<proteinExistence type="predicted"/>
<dbReference type="EMBL" id="FCOK02000070">
    <property type="protein sequence ID" value="SAL63531.1"/>
    <property type="molecule type" value="Genomic_DNA"/>
</dbReference>
<evidence type="ECO:0000313" key="2">
    <source>
        <dbReference type="Proteomes" id="UP000054683"/>
    </source>
</evidence>
<sequence length="140" mass="15469">MEQVNSWSQVVALLSRLSSGGDITGGESWRAACRRGARTGRIGKWGNALEAMPVAVPHNRITAIERQSDACVLISWCDPTMCHYVDQVWGRVTASYSGHCALTGQRIQRGDQVFRPRWRGRLRPANCDEMILATALAKAD</sequence>
<name>A0A158J5C5_9BURK</name>
<evidence type="ECO:0008006" key="3">
    <source>
        <dbReference type="Google" id="ProtNLM"/>
    </source>
</evidence>
<dbReference type="OrthoDB" id="9152922at2"/>
<accession>A0A158J5C5</accession>
<dbReference type="Pfam" id="PF11811">
    <property type="entry name" value="DUF3331"/>
    <property type="match status" value="1"/>
</dbReference>
<dbReference type="AlphaFoldDB" id="A0A158J5C5"/>